<organism evidence="1">
    <name type="scientific">Cacopsylla melanoneura</name>
    <dbReference type="NCBI Taxonomy" id="428564"/>
    <lineage>
        <taxon>Eukaryota</taxon>
        <taxon>Metazoa</taxon>
        <taxon>Ecdysozoa</taxon>
        <taxon>Arthropoda</taxon>
        <taxon>Hexapoda</taxon>
        <taxon>Insecta</taxon>
        <taxon>Pterygota</taxon>
        <taxon>Neoptera</taxon>
        <taxon>Paraneoptera</taxon>
        <taxon>Hemiptera</taxon>
        <taxon>Sternorrhyncha</taxon>
        <taxon>Psylloidea</taxon>
        <taxon>Psyllidae</taxon>
        <taxon>Psyllinae</taxon>
        <taxon>Cacopsylla</taxon>
    </lineage>
</organism>
<dbReference type="EMBL" id="HBUF01672274">
    <property type="protein sequence ID" value="CAG6790681.1"/>
    <property type="molecule type" value="Transcribed_RNA"/>
</dbReference>
<name>A0A8D9BUV9_9HEMI</name>
<reference evidence="1" key="1">
    <citation type="submission" date="2021-05" db="EMBL/GenBank/DDBJ databases">
        <authorList>
            <person name="Alioto T."/>
            <person name="Alioto T."/>
            <person name="Gomez Garrido J."/>
        </authorList>
    </citation>
    <scope>NUCLEOTIDE SEQUENCE</scope>
</reference>
<dbReference type="AlphaFoldDB" id="A0A8D9BUV9"/>
<proteinExistence type="predicted"/>
<accession>A0A8D9BUV9</accession>
<evidence type="ECO:0000313" key="1">
    <source>
        <dbReference type="EMBL" id="CAG6790681.1"/>
    </source>
</evidence>
<sequence length="115" mass="12092">MVSPDENSATAGSSGIKKSGLIVARSFNLSTGVLALLARRSRLLIFLECLIGISDMNSTPPATTTSYAPAAIMPMPVVIPWLELIHAMVTVWAGVLSENPALRAASLPILLVFTS</sequence>
<protein>
    <submittedName>
        <fullName evidence="1">Uncharacterized protein</fullName>
    </submittedName>
</protein>